<evidence type="ECO:0000313" key="15">
    <source>
        <dbReference type="Proteomes" id="UP000291343"/>
    </source>
</evidence>
<feature type="domain" description="Ciliary BBSome complex subunit 2 N-terminal" evidence="8">
    <location>
        <begin position="21"/>
        <end position="113"/>
    </location>
</feature>
<evidence type="ECO:0000256" key="5">
    <source>
        <dbReference type="ARBA" id="ARBA00023212"/>
    </source>
</evidence>
<organism evidence="14 15">
    <name type="scientific">Laodelphax striatellus</name>
    <name type="common">Small brown planthopper</name>
    <name type="synonym">Delphax striatella</name>
    <dbReference type="NCBI Taxonomy" id="195883"/>
    <lineage>
        <taxon>Eukaryota</taxon>
        <taxon>Metazoa</taxon>
        <taxon>Ecdysozoa</taxon>
        <taxon>Arthropoda</taxon>
        <taxon>Hexapoda</taxon>
        <taxon>Insecta</taxon>
        <taxon>Pterygota</taxon>
        <taxon>Neoptera</taxon>
        <taxon>Paraneoptera</taxon>
        <taxon>Hemiptera</taxon>
        <taxon>Auchenorrhyncha</taxon>
        <taxon>Fulgoroidea</taxon>
        <taxon>Delphacidae</taxon>
        <taxon>Criomorphinae</taxon>
        <taxon>Laodelphax</taxon>
    </lineage>
</organism>
<evidence type="ECO:0000259" key="10">
    <source>
        <dbReference type="Pfam" id="PF14783"/>
    </source>
</evidence>
<sequence length="704" mass="77351">MMAIPVFTLHLNYQVLPGRITIGKYDGSHCCLTAATTGDKVLIHSPHKRDKEFSLLNINQNITALCAGRLNPEEEKDILIVGTKGSLLAYHVENNSDIFYRQVPDGVNAITIGRLGLLENPLALVGGNCSIQGFDAKGNDPFWTVTGDNVRSLALLDVDGDGENELVVGSDDFELRIFKEDAIMAELTETEAITALAAFRNNRFAYALANGTVGVYDKLHRSWRVKSKNGTECLACFDLDGDGVEELVTGWSSGKVDARSSRTGEVLFRDVLSQPIAGLVCGDYSKAGTSQLIACSYSGEVRGYDSSSINKDESLQMETVRDLFAKKQALLLELKNYTSDPSSIGIPANTRLLTEISTCQSSNQHKGGHIVLALSTNNLTVIRAVTVFAEGIFNGETFVVHPRLNEVSTSLTVPLVPPKDNPLDIHIRAFVGAIPTTEQLHVFELTRQLPRFSMYMLSGPASAKTNSTLLQTSFVSFRLSERVQRIDMWVNQNFLLPHEYNMASSTVNGGGGGGAEWSICVTSLRDNAPLLMMYDAGKLTVGTENMSLAADIVQSLASYLNITQLQTYAEFPKAFDQLKDCLNRVAELQQNATKMAASVADSSNLIRSLVVQAEDARLLQCLKDMREFYTELYQVNEEMINTHTVRRNNHEQLLEALRQINLIIQQAARLRVGKPKSDIVNFSRTAIANNNINALIKIIKTGEV</sequence>
<dbReference type="EMBL" id="QKKF02029992">
    <property type="protein sequence ID" value="RZF34924.1"/>
    <property type="molecule type" value="Genomic_DNA"/>
</dbReference>
<evidence type="ECO:0000259" key="8">
    <source>
        <dbReference type="Pfam" id="PF14781"/>
    </source>
</evidence>
<dbReference type="PIRSF" id="PIRSF013684">
    <property type="entry name" value="BBS2"/>
    <property type="match status" value="1"/>
</dbReference>
<keyword evidence="3 7" id="KW-0963">Cytoplasm</keyword>
<dbReference type="SUPFAM" id="SSF50998">
    <property type="entry name" value="Quinoprotein alcohol dehydrogenase-like"/>
    <property type="match status" value="1"/>
</dbReference>
<proteinExistence type="predicted"/>
<dbReference type="Proteomes" id="UP000291343">
    <property type="component" value="Unassembled WGS sequence"/>
</dbReference>
<evidence type="ECO:0000259" key="12">
    <source>
        <dbReference type="Pfam" id="PF23351"/>
    </source>
</evidence>
<evidence type="ECO:0000256" key="2">
    <source>
        <dbReference type="ARBA" id="ARBA00004245"/>
    </source>
</evidence>
<dbReference type="InParanoid" id="A0A482WN35"/>
<keyword evidence="6 7" id="KW-0966">Cell projection</keyword>
<dbReference type="Pfam" id="PF14781">
    <property type="entry name" value="BBS2_N"/>
    <property type="match status" value="1"/>
</dbReference>
<dbReference type="Pfam" id="PF23351">
    <property type="entry name" value="BBS2_CtH"/>
    <property type="match status" value="1"/>
</dbReference>
<accession>A0A482WN35</accession>
<dbReference type="Pfam" id="PF14782">
    <property type="entry name" value="BBS2_GAE"/>
    <property type="match status" value="1"/>
</dbReference>
<dbReference type="InterPro" id="IPR011047">
    <property type="entry name" value="Quinoprotein_ADH-like_sf"/>
</dbReference>
<dbReference type="GO" id="GO:0043005">
    <property type="term" value="C:neuron projection"/>
    <property type="evidence" value="ECO:0007669"/>
    <property type="project" value="TreeGrafter"/>
</dbReference>
<feature type="domain" description="BBS2 platform" evidence="11">
    <location>
        <begin position="472"/>
        <end position="560"/>
    </location>
</feature>
<comment type="subcellular location">
    <subcellularLocation>
        <location evidence="1">Cell projection</location>
        <location evidence="1">Cilium</location>
    </subcellularLocation>
    <subcellularLocation>
        <location evidence="2">Cytoplasm</location>
        <location evidence="2">Cytoskeleton</location>
    </subcellularLocation>
</comment>
<evidence type="ECO:0000256" key="1">
    <source>
        <dbReference type="ARBA" id="ARBA00004138"/>
    </source>
</evidence>
<dbReference type="InterPro" id="IPR016616">
    <property type="entry name" value="Bardet-Biedl_syndrome_2_prot"/>
</dbReference>
<dbReference type="InterPro" id="IPR015943">
    <property type="entry name" value="WD40/YVTN_repeat-like_dom_sf"/>
</dbReference>
<evidence type="ECO:0000256" key="3">
    <source>
        <dbReference type="ARBA" id="ARBA00022490"/>
    </source>
</evidence>
<dbReference type="Pfam" id="PF23353">
    <property type="entry name" value="BBS2_hp"/>
    <property type="match status" value="1"/>
</dbReference>
<evidence type="ECO:0000256" key="7">
    <source>
        <dbReference type="PIRNR" id="PIRNR013684"/>
    </source>
</evidence>
<dbReference type="PANTHER" id="PTHR32465">
    <property type="entry name" value="BARDET-BIEDL SYNDROME 2 PROTEIN"/>
    <property type="match status" value="1"/>
</dbReference>
<comment type="caution">
    <text evidence="14">The sequence shown here is derived from an EMBL/GenBank/DDBJ whole genome shotgun (WGS) entry which is preliminary data.</text>
</comment>
<dbReference type="Gene3D" id="2.130.10.10">
    <property type="entry name" value="YVTN repeat-like/Quinoprotein amine dehydrogenase"/>
    <property type="match status" value="1"/>
</dbReference>
<keyword evidence="15" id="KW-1185">Reference proteome</keyword>
<dbReference type="STRING" id="195883.A0A482WN35"/>
<evidence type="ECO:0000259" key="9">
    <source>
        <dbReference type="Pfam" id="PF14782"/>
    </source>
</evidence>
<feature type="domain" description="BBS2 C-terminal helix bundle" evidence="12">
    <location>
        <begin position="674"/>
        <end position="700"/>
    </location>
</feature>
<reference evidence="14 15" key="1">
    <citation type="journal article" date="2017" name="Gigascience">
        <title>Genome sequence of the small brown planthopper, Laodelphax striatellus.</title>
        <authorList>
            <person name="Zhu J."/>
            <person name="Jiang F."/>
            <person name="Wang X."/>
            <person name="Yang P."/>
            <person name="Bao Y."/>
            <person name="Zhao W."/>
            <person name="Wang W."/>
            <person name="Lu H."/>
            <person name="Wang Q."/>
            <person name="Cui N."/>
            <person name="Li J."/>
            <person name="Chen X."/>
            <person name="Luo L."/>
            <person name="Yu J."/>
            <person name="Kang L."/>
            <person name="Cui F."/>
        </authorList>
    </citation>
    <scope>NUCLEOTIDE SEQUENCE [LARGE SCALE GENOMIC DNA]</scope>
    <source>
        <strain evidence="14">Lst14</strain>
    </source>
</reference>
<dbReference type="InterPro" id="IPR055381">
    <property type="entry name" value="BBS2_CtH_dom"/>
</dbReference>
<dbReference type="InterPro" id="IPR055380">
    <property type="entry name" value="BBS2_hp_dom"/>
</dbReference>
<dbReference type="Pfam" id="PF23350">
    <property type="entry name" value="BBS2_pf"/>
    <property type="match status" value="1"/>
</dbReference>
<dbReference type="Pfam" id="PF14783">
    <property type="entry name" value="BBS2_Mid"/>
    <property type="match status" value="1"/>
</dbReference>
<dbReference type="InterPro" id="IPR055379">
    <property type="entry name" value="BBS2_pf_dom"/>
</dbReference>
<dbReference type="GO" id="GO:0031514">
    <property type="term" value="C:motile cilium"/>
    <property type="evidence" value="ECO:0007669"/>
    <property type="project" value="TreeGrafter"/>
</dbReference>
<protein>
    <recommendedName>
        <fullName evidence="7">Bardet-Biedl syndrome 2 protein homolog</fullName>
    </recommendedName>
</protein>
<dbReference type="GO" id="GO:0034464">
    <property type="term" value="C:BBSome"/>
    <property type="evidence" value="ECO:0007669"/>
    <property type="project" value="UniProtKB-UniRule"/>
</dbReference>
<evidence type="ECO:0000259" key="13">
    <source>
        <dbReference type="Pfam" id="PF23353"/>
    </source>
</evidence>
<dbReference type="FunFam" id="2.130.10.10:FF:000967">
    <property type="entry name" value="Bardet-Biedl syndrome 2 protein homolog"/>
    <property type="match status" value="1"/>
</dbReference>
<dbReference type="InterPro" id="IPR029333">
    <property type="entry name" value="BBS2_GAE_dom"/>
</dbReference>
<dbReference type="GO" id="GO:1905515">
    <property type="term" value="P:non-motile cilium assembly"/>
    <property type="evidence" value="ECO:0007669"/>
    <property type="project" value="InterPro"/>
</dbReference>
<dbReference type="OrthoDB" id="2120021at2759"/>
<evidence type="ECO:0000256" key="6">
    <source>
        <dbReference type="ARBA" id="ARBA00023273"/>
    </source>
</evidence>
<name>A0A482WN35_LAOST</name>
<dbReference type="GO" id="GO:0016020">
    <property type="term" value="C:membrane"/>
    <property type="evidence" value="ECO:0007669"/>
    <property type="project" value="TreeGrafter"/>
</dbReference>
<dbReference type="GO" id="GO:0036064">
    <property type="term" value="C:ciliary basal body"/>
    <property type="evidence" value="ECO:0007669"/>
    <property type="project" value="TreeGrafter"/>
</dbReference>
<dbReference type="AlphaFoldDB" id="A0A482WN35"/>
<evidence type="ECO:0000259" key="11">
    <source>
        <dbReference type="Pfam" id="PF23350"/>
    </source>
</evidence>
<evidence type="ECO:0000256" key="4">
    <source>
        <dbReference type="ARBA" id="ARBA00023069"/>
    </source>
</evidence>
<dbReference type="PANTHER" id="PTHR32465:SF0">
    <property type="entry name" value="BARDET-BIEDL SYNDROME 2 PROTEIN"/>
    <property type="match status" value="1"/>
</dbReference>
<dbReference type="InterPro" id="IPR029429">
    <property type="entry name" value="BBS2_Mid"/>
</dbReference>
<dbReference type="SMR" id="A0A482WN35"/>
<keyword evidence="5 7" id="KW-0206">Cytoskeleton</keyword>
<keyword evidence="4 7" id="KW-0969">Cilium</keyword>
<evidence type="ECO:0000313" key="14">
    <source>
        <dbReference type="EMBL" id="RZF34924.1"/>
    </source>
</evidence>
<dbReference type="InterPro" id="IPR029430">
    <property type="entry name" value="BBS2_N"/>
</dbReference>
<feature type="domain" description="BBS2 hairpin" evidence="13">
    <location>
        <begin position="572"/>
        <end position="669"/>
    </location>
</feature>
<gene>
    <name evidence="14" type="ORF">LSTR_LSTR011418</name>
</gene>
<feature type="domain" description="Ciliary BBSome complex subunit 2 middle region" evidence="10">
    <location>
        <begin position="152"/>
        <end position="259"/>
    </location>
</feature>
<feature type="domain" description="BBS2 GAE" evidence="9">
    <location>
        <begin position="366"/>
        <end position="452"/>
    </location>
</feature>